<dbReference type="AlphaFoldDB" id="A0A6S7H6F6"/>
<evidence type="ECO:0000313" key="1">
    <source>
        <dbReference type="EMBL" id="CAB4001305.1"/>
    </source>
</evidence>
<dbReference type="Proteomes" id="UP001152795">
    <property type="component" value="Unassembled WGS sequence"/>
</dbReference>
<organism evidence="1 2">
    <name type="scientific">Paramuricea clavata</name>
    <name type="common">Red gorgonian</name>
    <name type="synonym">Violescent sea-whip</name>
    <dbReference type="NCBI Taxonomy" id="317549"/>
    <lineage>
        <taxon>Eukaryota</taxon>
        <taxon>Metazoa</taxon>
        <taxon>Cnidaria</taxon>
        <taxon>Anthozoa</taxon>
        <taxon>Octocorallia</taxon>
        <taxon>Malacalcyonacea</taxon>
        <taxon>Plexauridae</taxon>
        <taxon>Paramuricea</taxon>
    </lineage>
</organism>
<comment type="caution">
    <text evidence="1">The sequence shown here is derived from an EMBL/GenBank/DDBJ whole genome shotgun (WGS) entry which is preliminary data.</text>
</comment>
<evidence type="ECO:0000313" key="2">
    <source>
        <dbReference type="Proteomes" id="UP001152795"/>
    </source>
</evidence>
<dbReference type="OrthoDB" id="10038899at2759"/>
<proteinExistence type="predicted"/>
<sequence length="289" mass="33273">MGRGTGIMREIFTLFWSEFADSSMIGEEERVPFIRHDYNRETWQAVARILVKGFTDCSYFPLRLSKVFMCNVFYNKALVTVPILLSSLKCYVSKHEAEIVEQALSKDIPLDSKDLKDFLSNFDCRRVASLHNIHDIMELAHKELIQKPKYVSDCWSDIIAKLKLYFPTIENLVAFYKSHEPTNAKVVDMLHTDITNDGEREAFNHLKKYVRGLEKSKLYAFPKFVTAADIIITDKILVSFSTITGAARRPISHTCGCTLELPSTYANFCELREEFSNILLVDSWEMNIV</sequence>
<accession>A0A6S7H6F6</accession>
<dbReference type="EMBL" id="CACRXK020004054">
    <property type="protein sequence ID" value="CAB4001305.1"/>
    <property type="molecule type" value="Genomic_DNA"/>
</dbReference>
<protein>
    <submittedName>
        <fullName evidence="1">Uncharacterized protein</fullName>
    </submittedName>
</protein>
<name>A0A6S7H6F6_PARCT</name>
<gene>
    <name evidence="1" type="ORF">PACLA_8A050541</name>
</gene>
<reference evidence="1" key="1">
    <citation type="submission" date="2020-04" db="EMBL/GenBank/DDBJ databases">
        <authorList>
            <person name="Alioto T."/>
            <person name="Alioto T."/>
            <person name="Gomez Garrido J."/>
        </authorList>
    </citation>
    <scope>NUCLEOTIDE SEQUENCE</scope>
    <source>
        <strain evidence="1">A484AB</strain>
    </source>
</reference>
<keyword evidence="2" id="KW-1185">Reference proteome</keyword>